<proteinExistence type="predicted"/>
<feature type="region of interest" description="Disordered" evidence="1">
    <location>
        <begin position="108"/>
        <end position="129"/>
    </location>
</feature>
<keyword evidence="2" id="KW-1185">Reference proteome</keyword>
<name>A0ABM1HKX2_SOLPN</name>
<evidence type="ECO:0000313" key="3">
    <source>
        <dbReference type="RefSeq" id="XP_015086973.1"/>
    </source>
</evidence>
<reference evidence="3" key="2">
    <citation type="submission" date="2025-08" db="UniProtKB">
        <authorList>
            <consortium name="RefSeq"/>
        </authorList>
    </citation>
    <scope>IDENTIFICATION</scope>
</reference>
<gene>
    <name evidence="3" type="primary">LOC107030086</name>
</gene>
<dbReference type="RefSeq" id="XP_015086973.1">
    <property type="nucleotide sequence ID" value="XM_015231487.1"/>
</dbReference>
<reference evidence="2" key="1">
    <citation type="journal article" date="2014" name="Nat. Genet.">
        <title>The genome of the stress-tolerant wild tomato species Solanum pennellii.</title>
        <authorList>
            <person name="Bolger A."/>
            <person name="Scossa F."/>
            <person name="Bolger M.E."/>
            <person name="Lanz C."/>
            <person name="Maumus F."/>
            <person name="Tohge T."/>
            <person name="Quesneville H."/>
            <person name="Alseekh S."/>
            <person name="Sorensen I."/>
            <person name="Lichtenstein G."/>
            <person name="Fich E.A."/>
            <person name="Conte M."/>
            <person name="Keller H."/>
            <person name="Schneeberger K."/>
            <person name="Schwacke R."/>
            <person name="Ofner I."/>
            <person name="Vrebalov J."/>
            <person name="Xu Y."/>
            <person name="Osorio S."/>
            <person name="Aflitos S.A."/>
            <person name="Schijlen E."/>
            <person name="Jimenez-Gomez J.M."/>
            <person name="Ryngajllo M."/>
            <person name="Kimura S."/>
            <person name="Kumar R."/>
            <person name="Koenig D."/>
            <person name="Headland L.R."/>
            <person name="Maloof J.N."/>
            <person name="Sinha N."/>
            <person name="van Ham R.C."/>
            <person name="Lankhorst R.K."/>
            <person name="Mao L."/>
            <person name="Vogel A."/>
            <person name="Arsova B."/>
            <person name="Panstruga R."/>
            <person name="Fei Z."/>
            <person name="Rose J.K."/>
            <person name="Zamir D."/>
            <person name="Carrari F."/>
            <person name="Giovannoni J.J."/>
            <person name="Weigel D."/>
            <person name="Usadel B."/>
            <person name="Fernie A.R."/>
        </authorList>
    </citation>
    <scope>NUCLEOTIDE SEQUENCE [LARGE SCALE GENOMIC DNA]</scope>
    <source>
        <strain evidence="2">cv. LA0716</strain>
    </source>
</reference>
<protein>
    <submittedName>
        <fullName evidence="3">Uncharacterized protein LOC107030086</fullName>
    </submittedName>
</protein>
<accession>A0ABM1HKX2</accession>
<dbReference type="GeneID" id="107030086"/>
<evidence type="ECO:0000313" key="2">
    <source>
        <dbReference type="Proteomes" id="UP000694930"/>
    </source>
</evidence>
<sequence length="163" mass="18346">MLHGDMNLSRLMVYSHSIDDPKLSRISRNVKRSRPSEKYHPRFKKRVEIQDEPRDLKVYLEKGSGSQGGKPTCVTCAKKHYGKCLIGSGNCFARGKDLHKMRDCPTIAARGKKSKKDPPSIPEGGASKGKARFYAHRAKGENLDDDYDVDKLYLLCLVVMSSF</sequence>
<organism evidence="2 3">
    <name type="scientific">Solanum pennellii</name>
    <name type="common">Tomato</name>
    <name type="synonym">Lycopersicon pennellii</name>
    <dbReference type="NCBI Taxonomy" id="28526"/>
    <lineage>
        <taxon>Eukaryota</taxon>
        <taxon>Viridiplantae</taxon>
        <taxon>Streptophyta</taxon>
        <taxon>Embryophyta</taxon>
        <taxon>Tracheophyta</taxon>
        <taxon>Spermatophyta</taxon>
        <taxon>Magnoliopsida</taxon>
        <taxon>eudicotyledons</taxon>
        <taxon>Gunneridae</taxon>
        <taxon>Pentapetalae</taxon>
        <taxon>asterids</taxon>
        <taxon>lamiids</taxon>
        <taxon>Solanales</taxon>
        <taxon>Solanaceae</taxon>
        <taxon>Solanoideae</taxon>
        <taxon>Solaneae</taxon>
        <taxon>Solanum</taxon>
        <taxon>Solanum subgen. Lycopersicon</taxon>
    </lineage>
</organism>
<evidence type="ECO:0000256" key="1">
    <source>
        <dbReference type="SAM" id="MobiDB-lite"/>
    </source>
</evidence>
<dbReference type="Proteomes" id="UP000694930">
    <property type="component" value="Chromosome 9"/>
</dbReference>